<sequence>MNNSWLIFCNRYFTREYGRNISTMHPTPP</sequence>
<accession>A0A0E9QPY8</accession>
<reference evidence="1" key="2">
    <citation type="journal article" date="2015" name="Fish Shellfish Immunol.">
        <title>Early steps in the European eel (Anguilla anguilla)-Vibrio vulnificus interaction in the gills: Role of the RtxA13 toxin.</title>
        <authorList>
            <person name="Callol A."/>
            <person name="Pajuelo D."/>
            <person name="Ebbesson L."/>
            <person name="Teles M."/>
            <person name="MacKenzie S."/>
            <person name="Amaro C."/>
        </authorList>
    </citation>
    <scope>NUCLEOTIDE SEQUENCE</scope>
</reference>
<dbReference type="AlphaFoldDB" id="A0A0E9QPY8"/>
<organism evidence="1">
    <name type="scientific">Anguilla anguilla</name>
    <name type="common">European freshwater eel</name>
    <name type="synonym">Muraena anguilla</name>
    <dbReference type="NCBI Taxonomy" id="7936"/>
    <lineage>
        <taxon>Eukaryota</taxon>
        <taxon>Metazoa</taxon>
        <taxon>Chordata</taxon>
        <taxon>Craniata</taxon>
        <taxon>Vertebrata</taxon>
        <taxon>Euteleostomi</taxon>
        <taxon>Actinopterygii</taxon>
        <taxon>Neopterygii</taxon>
        <taxon>Teleostei</taxon>
        <taxon>Anguilliformes</taxon>
        <taxon>Anguillidae</taxon>
        <taxon>Anguilla</taxon>
    </lineage>
</organism>
<name>A0A0E9QPY8_ANGAN</name>
<protein>
    <submittedName>
        <fullName evidence="1">Uncharacterized protein</fullName>
    </submittedName>
</protein>
<evidence type="ECO:0000313" key="1">
    <source>
        <dbReference type="EMBL" id="JAH18859.1"/>
    </source>
</evidence>
<proteinExistence type="predicted"/>
<dbReference type="EMBL" id="GBXM01089718">
    <property type="protein sequence ID" value="JAH18859.1"/>
    <property type="molecule type" value="Transcribed_RNA"/>
</dbReference>
<reference evidence="1" key="1">
    <citation type="submission" date="2014-11" db="EMBL/GenBank/DDBJ databases">
        <authorList>
            <person name="Amaro Gonzalez C."/>
        </authorList>
    </citation>
    <scope>NUCLEOTIDE SEQUENCE</scope>
</reference>